<dbReference type="SMART" id="SM00906">
    <property type="entry name" value="Fungal_trans"/>
    <property type="match status" value="1"/>
</dbReference>
<dbReference type="CDD" id="cd12148">
    <property type="entry name" value="fungal_TF_MHR"/>
    <property type="match status" value="1"/>
</dbReference>
<dbReference type="OrthoDB" id="270167at2759"/>
<dbReference type="Proteomes" id="UP000325780">
    <property type="component" value="Unassembled WGS sequence"/>
</dbReference>
<evidence type="ECO:0000256" key="5">
    <source>
        <dbReference type="ARBA" id="ARBA00023163"/>
    </source>
</evidence>
<dbReference type="Pfam" id="PF00172">
    <property type="entry name" value="Zn_clus"/>
    <property type="match status" value="1"/>
</dbReference>
<evidence type="ECO:0000256" key="3">
    <source>
        <dbReference type="ARBA" id="ARBA00023015"/>
    </source>
</evidence>
<dbReference type="InterPro" id="IPR036864">
    <property type="entry name" value="Zn2-C6_fun-type_DNA-bd_sf"/>
</dbReference>
<dbReference type="GO" id="GO:0000981">
    <property type="term" value="F:DNA-binding transcription factor activity, RNA polymerase II-specific"/>
    <property type="evidence" value="ECO:0007669"/>
    <property type="project" value="InterPro"/>
</dbReference>
<keyword evidence="4" id="KW-0238">DNA-binding</keyword>
<evidence type="ECO:0000313" key="9">
    <source>
        <dbReference type="Proteomes" id="UP000325780"/>
    </source>
</evidence>
<keyword evidence="2" id="KW-0479">Metal-binding</keyword>
<dbReference type="SUPFAM" id="SSF57701">
    <property type="entry name" value="Zn2/Cys6 DNA-binding domain"/>
    <property type="match status" value="1"/>
</dbReference>
<dbReference type="EMBL" id="ML742037">
    <property type="protein sequence ID" value="KAE8153586.1"/>
    <property type="molecule type" value="Genomic_DNA"/>
</dbReference>
<sequence>MASIPSKAHQACGPCKKHKRKCDKHLPACGLCLRTGRLCDYDESPKPPPTATEFAALQSKLTELESRMSGSLEGSLSAPSLGSDATRLTWSPQAQSTDRFPSALFLDIDCYKWAGMRLPMPGANIPIEVVTILNEGDSIIETCATYFSTIHRWMPIVSKKRLDLGIPFGGGGPDLALLFLAMKLTITCVLSSETASEDSLYMTTKGFLATLETTGVVSFRCLQALTLVALYEYSHSIYPAAWMTVGACSRYADMLGLSPSGRALNHISPCTTWTEAEERRRVWWAIFILDRVISLGSRRRFSFPGPANTDPLPVNDFAWNEGDVTRAVQCPATTPFSLLESPFARLCHAAICISQVVECKRLSQQMHTEYISGVITLSDNLCALSVALNEMQSPSQQVDEYLDLLGPRCLILSAIYMLLDDHCCPEKLQDGPGYNISDAAKTPEEQLLQVNAMLIVQDISNQLHRVTLQIIAILENDWQDQGLLGQITPFVLDALYCTMATFRWVLSEGGNETIQSRLGDVKRCMQNLGDRWHLAQEYLALEQVHERAS</sequence>
<evidence type="ECO:0000256" key="1">
    <source>
        <dbReference type="ARBA" id="ARBA00004123"/>
    </source>
</evidence>
<reference evidence="8 9" key="1">
    <citation type="submission" date="2019-04" db="EMBL/GenBank/DDBJ databases">
        <title>Friends and foes A comparative genomics study of 23 Aspergillus species from section Flavi.</title>
        <authorList>
            <consortium name="DOE Joint Genome Institute"/>
            <person name="Kjaerbolling I."/>
            <person name="Vesth T."/>
            <person name="Frisvad J.C."/>
            <person name="Nybo J.L."/>
            <person name="Theobald S."/>
            <person name="Kildgaard S."/>
            <person name="Isbrandt T."/>
            <person name="Kuo A."/>
            <person name="Sato A."/>
            <person name="Lyhne E.K."/>
            <person name="Kogle M.E."/>
            <person name="Wiebenga A."/>
            <person name="Kun R.S."/>
            <person name="Lubbers R.J."/>
            <person name="Makela M.R."/>
            <person name="Barry K."/>
            <person name="Chovatia M."/>
            <person name="Clum A."/>
            <person name="Daum C."/>
            <person name="Haridas S."/>
            <person name="He G."/>
            <person name="LaButti K."/>
            <person name="Lipzen A."/>
            <person name="Mondo S."/>
            <person name="Riley R."/>
            <person name="Salamov A."/>
            <person name="Simmons B.A."/>
            <person name="Magnuson J.K."/>
            <person name="Henrissat B."/>
            <person name="Mortensen U.H."/>
            <person name="Larsen T.O."/>
            <person name="Devries R.P."/>
            <person name="Grigoriev I.V."/>
            <person name="Machida M."/>
            <person name="Baker S.E."/>
            <person name="Andersen M.R."/>
        </authorList>
    </citation>
    <scope>NUCLEOTIDE SEQUENCE [LARGE SCALE GENOMIC DNA]</scope>
    <source>
        <strain evidence="8 9">IBT 18842</strain>
    </source>
</reference>
<dbReference type="PANTHER" id="PTHR47338:SF20">
    <property type="entry name" value="ZN(II)2CYS6 TRANSCRIPTION FACTOR (EUROFUNG)"/>
    <property type="match status" value="1"/>
</dbReference>
<gene>
    <name evidence="8" type="ORF">BDV25DRAFT_168610</name>
</gene>
<dbReference type="CDD" id="cd00067">
    <property type="entry name" value="GAL4"/>
    <property type="match status" value="1"/>
</dbReference>
<dbReference type="AlphaFoldDB" id="A0A5N6U4R1"/>
<dbReference type="PANTHER" id="PTHR47338">
    <property type="entry name" value="ZN(II)2CYS6 TRANSCRIPTION FACTOR (EUROFUNG)-RELATED"/>
    <property type="match status" value="1"/>
</dbReference>
<dbReference type="PROSITE" id="PS50048">
    <property type="entry name" value="ZN2_CY6_FUNGAL_2"/>
    <property type="match status" value="1"/>
</dbReference>
<dbReference type="InterPro" id="IPR050815">
    <property type="entry name" value="TF_fung"/>
</dbReference>
<feature type="domain" description="Zn(2)-C6 fungal-type" evidence="7">
    <location>
        <begin position="11"/>
        <end position="41"/>
    </location>
</feature>
<dbReference type="GO" id="GO:0009893">
    <property type="term" value="P:positive regulation of metabolic process"/>
    <property type="evidence" value="ECO:0007669"/>
    <property type="project" value="UniProtKB-ARBA"/>
</dbReference>
<keyword evidence="6" id="KW-0539">Nucleus</keyword>
<keyword evidence="5" id="KW-0804">Transcription</keyword>
<dbReference type="GO" id="GO:0005634">
    <property type="term" value="C:nucleus"/>
    <property type="evidence" value="ECO:0007669"/>
    <property type="project" value="UniProtKB-SubCell"/>
</dbReference>
<evidence type="ECO:0000313" key="8">
    <source>
        <dbReference type="EMBL" id="KAE8153586.1"/>
    </source>
</evidence>
<keyword evidence="3" id="KW-0805">Transcription regulation</keyword>
<comment type="subcellular location">
    <subcellularLocation>
        <location evidence="1">Nucleus</location>
    </subcellularLocation>
</comment>
<dbReference type="InterPro" id="IPR001138">
    <property type="entry name" value="Zn2Cys6_DnaBD"/>
</dbReference>
<dbReference type="GO" id="GO:0008270">
    <property type="term" value="F:zinc ion binding"/>
    <property type="evidence" value="ECO:0007669"/>
    <property type="project" value="InterPro"/>
</dbReference>
<keyword evidence="9" id="KW-1185">Reference proteome</keyword>
<organism evidence="8 9">
    <name type="scientific">Aspergillus avenaceus</name>
    <dbReference type="NCBI Taxonomy" id="36643"/>
    <lineage>
        <taxon>Eukaryota</taxon>
        <taxon>Fungi</taxon>
        <taxon>Dikarya</taxon>
        <taxon>Ascomycota</taxon>
        <taxon>Pezizomycotina</taxon>
        <taxon>Eurotiomycetes</taxon>
        <taxon>Eurotiomycetidae</taxon>
        <taxon>Eurotiales</taxon>
        <taxon>Aspergillaceae</taxon>
        <taxon>Aspergillus</taxon>
        <taxon>Aspergillus subgen. Circumdati</taxon>
    </lineage>
</organism>
<accession>A0A5N6U4R1</accession>
<dbReference type="GO" id="GO:0006351">
    <property type="term" value="P:DNA-templated transcription"/>
    <property type="evidence" value="ECO:0007669"/>
    <property type="project" value="InterPro"/>
</dbReference>
<dbReference type="GO" id="GO:0003677">
    <property type="term" value="F:DNA binding"/>
    <property type="evidence" value="ECO:0007669"/>
    <property type="project" value="UniProtKB-KW"/>
</dbReference>
<name>A0A5N6U4R1_ASPAV</name>
<evidence type="ECO:0000256" key="4">
    <source>
        <dbReference type="ARBA" id="ARBA00023125"/>
    </source>
</evidence>
<dbReference type="PROSITE" id="PS00463">
    <property type="entry name" value="ZN2_CY6_FUNGAL_1"/>
    <property type="match status" value="1"/>
</dbReference>
<evidence type="ECO:0000256" key="6">
    <source>
        <dbReference type="ARBA" id="ARBA00023242"/>
    </source>
</evidence>
<dbReference type="Pfam" id="PF04082">
    <property type="entry name" value="Fungal_trans"/>
    <property type="match status" value="1"/>
</dbReference>
<dbReference type="Gene3D" id="4.10.240.10">
    <property type="entry name" value="Zn(2)-C6 fungal-type DNA-binding domain"/>
    <property type="match status" value="1"/>
</dbReference>
<dbReference type="InterPro" id="IPR007219">
    <property type="entry name" value="XnlR_reg_dom"/>
</dbReference>
<protein>
    <recommendedName>
        <fullName evidence="7">Zn(2)-C6 fungal-type domain-containing protein</fullName>
    </recommendedName>
</protein>
<evidence type="ECO:0000259" key="7">
    <source>
        <dbReference type="PROSITE" id="PS50048"/>
    </source>
</evidence>
<evidence type="ECO:0000256" key="2">
    <source>
        <dbReference type="ARBA" id="ARBA00022723"/>
    </source>
</evidence>
<dbReference type="SMART" id="SM00066">
    <property type="entry name" value="GAL4"/>
    <property type="match status" value="1"/>
</dbReference>
<proteinExistence type="predicted"/>